<reference evidence="2 3" key="1">
    <citation type="journal article" date="2019" name="Int. J. Syst. Evol. Microbiol.">
        <title>The Global Catalogue of Microorganisms (GCM) 10K type strain sequencing project: providing services to taxonomists for standard genome sequencing and annotation.</title>
        <authorList>
            <consortium name="The Broad Institute Genomics Platform"/>
            <consortium name="The Broad Institute Genome Sequencing Center for Infectious Disease"/>
            <person name="Wu L."/>
            <person name="Ma J."/>
        </authorList>
    </citation>
    <scope>NUCLEOTIDE SEQUENCE [LARGE SCALE GENOMIC DNA]</scope>
    <source>
        <strain evidence="2 3">DT72</strain>
    </source>
</reference>
<evidence type="ECO:0000313" key="3">
    <source>
        <dbReference type="Proteomes" id="UP001596407"/>
    </source>
</evidence>
<keyword evidence="3" id="KW-1185">Reference proteome</keyword>
<sequence>MSWEAFLSILLGSTFFKLPYRIIIYVEAFIGGFLVAMFFFTLTRSIHR</sequence>
<dbReference type="AlphaFoldDB" id="A0ABD5WEL4"/>
<keyword evidence="1" id="KW-0472">Membrane</keyword>
<dbReference type="EMBL" id="JBHSZH010000001">
    <property type="protein sequence ID" value="MFC7078934.1"/>
    <property type="molecule type" value="Genomic_DNA"/>
</dbReference>
<dbReference type="Proteomes" id="UP001596407">
    <property type="component" value="Unassembled WGS sequence"/>
</dbReference>
<dbReference type="RefSeq" id="WP_382208481.1">
    <property type="nucleotide sequence ID" value="NZ_JBHSZH010000001.1"/>
</dbReference>
<name>A0ABD5WEL4_9EURY</name>
<gene>
    <name evidence="2" type="ORF">ACFQJ6_01110</name>
</gene>
<accession>A0ABD5WEL4</accession>
<organism evidence="2 3">
    <name type="scientific">Halorussus caseinilyticus</name>
    <dbReference type="NCBI Taxonomy" id="3034025"/>
    <lineage>
        <taxon>Archaea</taxon>
        <taxon>Methanobacteriati</taxon>
        <taxon>Methanobacteriota</taxon>
        <taxon>Stenosarchaea group</taxon>
        <taxon>Halobacteria</taxon>
        <taxon>Halobacteriales</taxon>
        <taxon>Haladaptataceae</taxon>
        <taxon>Halorussus</taxon>
    </lineage>
</organism>
<feature type="transmembrane region" description="Helical" evidence="1">
    <location>
        <begin position="20"/>
        <end position="42"/>
    </location>
</feature>
<proteinExistence type="predicted"/>
<protein>
    <submittedName>
        <fullName evidence="2">Uncharacterized protein</fullName>
    </submittedName>
</protein>
<comment type="caution">
    <text evidence="2">The sequence shown here is derived from an EMBL/GenBank/DDBJ whole genome shotgun (WGS) entry which is preliminary data.</text>
</comment>
<evidence type="ECO:0000313" key="2">
    <source>
        <dbReference type="EMBL" id="MFC7078934.1"/>
    </source>
</evidence>
<keyword evidence="1" id="KW-0812">Transmembrane</keyword>
<evidence type="ECO:0000256" key="1">
    <source>
        <dbReference type="SAM" id="Phobius"/>
    </source>
</evidence>
<keyword evidence="1" id="KW-1133">Transmembrane helix</keyword>